<dbReference type="PANTHER" id="PTHR43343">
    <property type="entry name" value="PEPTIDASE S12"/>
    <property type="match status" value="1"/>
</dbReference>
<dbReference type="InterPro" id="IPR009003">
    <property type="entry name" value="Peptidase_S1_PA"/>
</dbReference>
<dbReference type="Pfam" id="PF13365">
    <property type="entry name" value="Trypsin_2"/>
    <property type="match status" value="1"/>
</dbReference>
<dbReference type="Gene3D" id="2.30.42.10">
    <property type="match status" value="1"/>
</dbReference>
<evidence type="ECO:0000313" key="7">
    <source>
        <dbReference type="Proteomes" id="UP001589776"/>
    </source>
</evidence>
<evidence type="ECO:0000259" key="5">
    <source>
        <dbReference type="PROSITE" id="PS50106"/>
    </source>
</evidence>
<dbReference type="RefSeq" id="WP_377470682.1">
    <property type="nucleotide sequence ID" value="NZ_JBHLWN010000049.1"/>
</dbReference>
<dbReference type="InterPro" id="IPR051201">
    <property type="entry name" value="Chloro_Bact_Ser_Proteases"/>
</dbReference>
<dbReference type="InterPro" id="IPR001478">
    <property type="entry name" value="PDZ"/>
</dbReference>
<accession>A0ABV6DL60</accession>
<dbReference type="GO" id="GO:0008233">
    <property type="term" value="F:peptidase activity"/>
    <property type="evidence" value="ECO:0007669"/>
    <property type="project" value="UniProtKB-KW"/>
</dbReference>
<reference evidence="6 7" key="1">
    <citation type="submission" date="2024-09" db="EMBL/GenBank/DDBJ databases">
        <authorList>
            <person name="Sun Q."/>
            <person name="Mori K."/>
        </authorList>
    </citation>
    <scope>NUCLEOTIDE SEQUENCE [LARGE SCALE GENOMIC DNA]</scope>
    <source>
        <strain evidence="6 7">CCM 7759</strain>
    </source>
</reference>
<comment type="caution">
    <text evidence="6">The sequence shown here is derived from an EMBL/GenBank/DDBJ whole genome shotgun (WGS) entry which is preliminary data.</text>
</comment>
<gene>
    <name evidence="6" type="ORF">ACFFK0_13130</name>
</gene>
<dbReference type="InterPro" id="IPR001940">
    <property type="entry name" value="Peptidase_S1C"/>
</dbReference>
<dbReference type="EC" id="3.4.21.-" evidence="6"/>
<evidence type="ECO:0000313" key="6">
    <source>
        <dbReference type="EMBL" id="MFC0213386.1"/>
    </source>
</evidence>
<dbReference type="PANTHER" id="PTHR43343:SF3">
    <property type="entry name" value="PROTEASE DO-LIKE 8, CHLOROPLASTIC"/>
    <property type="match status" value="1"/>
</dbReference>
<name>A0ABV6DL60_9BACL</name>
<keyword evidence="7" id="KW-1185">Reference proteome</keyword>
<evidence type="ECO:0000256" key="3">
    <source>
        <dbReference type="ARBA" id="ARBA00022825"/>
    </source>
</evidence>
<protein>
    <submittedName>
        <fullName evidence="6">S1C family serine protease</fullName>
        <ecNumber evidence="6">3.4.21.-</ecNumber>
    </submittedName>
</protein>
<dbReference type="SMART" id="SM00228">
    <property type="entry name" value="PDZ"/>
    <property type="match status" value="1"/>
</dbReference>
<evidence type="ECO:0000256" key="4">
    <source>
        <dbReference type="SAM" id="SignalP"/>
    </source>
</evidence>
<dbReference type="Gene3D" id="2.40.10.120">
    <property type="match status" value="1"/>
</dbReference>
<keyword evidence="4" id="KW-0732">Signal</keyword>
<dbReference type="PROSITE" id="PS50106">
    <property type="entry name" value="PDZ"/>
    <property type="match status" value="1"/>
</dbReference>
<keyword evidence="3" id="KW-0720">Serine protease</keyword>
<dbReference type="InterPro" id="IPR036034">
    <property type="entry name" value="PDZ_sf"/>
</dbReference>
<feature type="chain" id="PRO_5046201380" evidence="4">
    <location>
        <begin position="27"/>
        <end position="392"/>
    </location>
</feature>
<dbReference type="PRINTS" id="PR00834">
    <property type="entry name" value="PROTEASES2C"/>
</dbReference>
<evidence type="ECO:0000256" key="2">
    <source>
        <dbReference type="ARBA" id="ARBA00022801"/>
    </source>
</evidence>
<dbReference type="EMBL" id="JBHLWN010000049">
    <property type="protein sequence ID" value="MFC0213386.1"/>
    <property type="molecule type" value="Genomic_DNA"/>
</dbReference>
<sequence length="392" mass="40298">MQKTPFKHMFAAFMAGSVVVGSLMFASDQLNVFSGGIAAATPAATPATTAAAVQTASATASSQASASLAAVKAGNASVSDIAKAASPAVVKIETVVQSAGSRSFTGSQEGSGIGSGFIFDASGYILTNEHVVDGASQIQVYVQGYDKPFTATLLGSSYDLDLAVLKIEGGQAFPTLALGSSENAQAGDWVVAIGNPYDFDYTVTAGVLSAKEREISIDDSQGTRNYKHLIQTDTSINPGNSGGPLLNMNGEVIGINTAVSSEAQGIGFAIPAETVSSVIDKLKNNESIPKQASPYIGVSVQDVTEDMQADLQLNEAAGVVVMSVQRQSPAFQAGVRQYDVITAVNGSKISNTEALTKQIQAAQVGDTLSLTINRAGKTQNISVKVNDKNAAN</sequence>
<keyword evidence="2 6" id="KW-0378">Hydrolase</keyword>
<dbReference type="GO" id="GO:0006508">
    <property type="term" value="P:proteolysis"/>
    <property type="evidence" value="ECO:0007669"/>
    <property type="project" value="UniProtKB-KW"/>
</dbReference>
<proteinExistence type="predicted"/>
<feature type="domain" description="PDZ" evidence="5">
    <location>
        <begin position="285"/>
        <end position="376"/>
    </location>
</feature>
<evidence type="ECO:0000256" key="1">
    <source>
        <dbReference type="ARBA" id="ARBA00022670"/>
    </source>
</evidence>
<dbReference type="SUPFAM" id="SSF50156">
    <property type="entry name" value="PDZ domain-like"/>
    <property type="match status" value="1"/>
</dbReference>
<feature type="signal peptide" evidence="4">
    <location>
        <begin position="1"/>
        <end position="26"/>
    </location>
</feature>
<dbReference type="Pfam" id="PF13180">
    <property type="entry name" value="PDZ_2"/>
    <property type="match status" value="1"/>
</dbReference>
<dbReference type="Proteomes" id="UP001589776">
    <property type="component" value="Unassembled WGS sequence"/>
</dbReference>
<keyword evidence="1 6" id="KW-0645">Protease</keyword>
<organism evidence="6 7">
    <name type="scientific">Paenibacillus chartarius</name>
    <dbReference type="NCBI Taxonomy" id="747481"/>
    <lineage>
        <taxon>Bacteria</taxon>
        <taxon>Bacillati</taxon>
        <taxon>Bacillota</taxon>
        <taxon>Bacilli</taxon>
        <taxon>Bacillales</taxon>
        <taxon>Paenibacillaceae</taxon>
        <taxon>Paenibacillus</taxon>
    </lineage>
</organism>
<dbReference type="SUPFAM" id="SSF50494">
    <property type="entry name" value="Trypsin-like serine proteases"/>
    <property type="match status" value="1"/>
</dbReference>